<feature type="domain" description="AMP-binding enzyme C-terminal" evidence="2">
    <location>
        <begin position="392"/>
        <end position="466"/>
    </location>
</feature>
<dbReference type="GO" id="GO:0031956">
    <property type="term" value="F:medium-chain fatty acid-CoA ligase activity"/>
    <property type="evidence" value="ECO:0007669"/>
    <property type="project" value="TreeGrafter"/>
</dbReference>
<keyword evidence="4" id="KW-1185">Reference proteome</keyword>
<gene>
    <name evidence="3" type="ORF">FNH06_18150</name>
</gene>
<dbReference type="GO" id="GO:0006631">
    <property type="term" value="P:fatty acid metabolic process"/>
    <property type="evidence" value="ECO:0007669"/>
    <property type="project" value="TreeGrafter"/>
</dbReference>
<protein>
    <submittedName>
        <fullName evidence="3">Long-chain fatty acid--CoA ligase</fullName>
    </submittedName>
</protein>
<evidence type="ECO:0000313" key="4">
    <source>
        <dbReference type="Proteomes" id="UP000318578"/>
    </source>
</evidence>
<sequence length="494" mass="51511">MASWSAAVVAAHRGSGRPAVIDGERTVTGAQLLGAAAAAVRWVDALGLPPGAPLPALVTTNADTFALLLAGAATGHPLAPLGPRLPVPELVVPLCDLGGHVLLHEPAFAETAGETGRVSGARPVPVPVFADDGGEPDRLAVPGPESVGVYLHTGGTTGAPKRVPLTQQVLARRSAVLSELVRFDQPDAVFATGSPVHHIGGLGNVLVALSAGATVVATPSFGVDWWRGLKALGVTHALLVPSMIEMLLTADALDTVPLRTLVYGASPIHPDTLRRVLEVLPGVRMVNLFGQTEGSPITSLTPADHLRALDGRPDLLRSVGRPVRGLTLRVEDPDETGAGELLVRAGHLSLPGPDGWLRTGDLGTVDDEGYVYLAGRTHDRIVRGGENVYPLEVEQVLRAHPAIASAGVVGVPDRRLGQTIAAFLVPVGELPAAGELHAFVRARLAGFKVPAFWYEVPALPHTGAGKLLRRQLAVWHADPAAADQRIKPIIQVDI</sequence>
<dbReference type="RefSeq" id="WP_144639970.1">
    <property type="nucleotide sequence ID" value="NZ_BNAX01000001.1"/>
</dbReference>
<comment type="caution">
    <text evidence="3">The sequence shown here is derived from an EMBL/GenBank/DDBJ whole genome shotgun (WGS) entry which is preliminary data.</text>
</comment>
<dbReference type="EMBL" id="VJZA01000029">
    <property type="protein sequence ID" value="TVT21148.1"/>
    <property type="molecule type" value="Genomic_DNA"/>
</dbReference>
<dbReference type="PANTHER" id="PTHR43201:SF32">
    <property type="entry name" value="2-SUCCINYLBENZOATE--COA LIGASE, CHLOROPLASTIC_PEROXISOMAL"/>
    <property type="match status" value="1"/>
</dbReference>
<accession>A0A558AA56</accession>
<evidence type="ECO:0000259" key="1">
    <source>
        <dbReference type="Pfam" id="PF00501"/>
    </source>
</evidence>
<dbReference type="Gene3D" id="3.30.300.30">
    <property type="match status" value="1"/>
</dbReference>
<dbReference type="InterPro" id="IPR025110">
    <property type="entry name" value="AMP-bd_C"/>
</dbReference>
<evidence type="ECO:0000313" key="3">
    <source>
        <dbReference type="EMBL" id="TVT21148.1"/>
    </source>
</evidence>
<dbReference type="SUPFAM" id="SSF56801">
    <property type="entry name" value="Acetyl-CoA synthetase-like"/>
    <property type="match status" value="1"/>
</dbReference>
<dbReference type="Pfam" id="PF00501">
    <property type="entry name" value="AMP-binding"/>
    <property type="match status" value="1"/>
</dbReference>
<dbReference type="Gene3D" id="3.40.50.12780">
    <property type="entry name" value="N-terminal domain of ligase-like"/>
    <property type="match status" value="1"/>
</dbReference>
<dbReference type="AlphaFoldDB" id="A0A558AA56"/>
<dbReference type="InterPro" id="IPR000873">
    <property type="entry name" value="AMP-dep_synth/lig_dom"/>
</dbReference>
<dbReference type="InterPro" id="IPR042099">
    <property type="entry name" value="ANL_N_sf"/>
</dbReference>
<name>A0A558AA56_9PSEU</name>
<dbReference type="InterPro" id="IPR020845">
    <property type="entry name" value="AMP-binding_CS"/>
</dbReference>
<organism evidence="3 4">
    <name type="scientific">Amycolatopsis acidiphila</name>
    <dbReference type="NCBI Taxonomy" id="715473"/>
    <lineage>
        <taxon>Bacteria</taxon>
        <taxon>Bacillati</taxon>
        <taxon>Actinomycetota</taxon>
        <taxon>Actinomycetes</taxon>
        <taxon>Pseudonocardiales</taxon>
        <taxon>Pseudonocardiaceae</taxon>
        <taxon>Amycolatopsis</taxon>
    </lineage>
</organism>
<dbReference type="PROSITE" id="PS00455">
    <property type="entry name" value="AMP_BINDING"/>
    <property type="match status" value="1"/>
</dbReference>
<dbReference type="PANTHER" id="PTHR43201">
    <property type="entry name" value="ACYL-COA SYNTHETASE"/>
    <property type="match status" value="1"/>
</dbReference>
<dbReference type="InterPro" id="IPR045851">
    <property type="entry name" value="AMP-bd_C_sf"/>
</dbReference>
<dbReference type="Proteomes" id="UP000318578">
    <property type="component" value="Unassembled WGS sequence"/>
</dbReference>
<proteinExistence type="predicted"/>
<dbReference type="Pfam" id="PF13193">
    <property type="entry name" value="AMP-binding_C"/>
    <property type="match status" value="1"/>
</dbReference>
<reference evidence="3 4" key="1">
    <citation type="submission" date="2019-07" db="EMBL/GenBank/DDBJ databases">
        <title>New species of Amycolatopsis and Streptomyces.</title>
        <authorList>
            <person name="Duangmal K."/>
            <person name="Teo W.F.A."/>
            <person name="Lipun K."/>
        </authorList>
    </citation>
    <scope>NUCLEOTIDE SEQUENCE [LARGE SCALE GENOMIC DNA]</scope>
    <source>
        <strain evidence="3 4">JCM 30562</strain>
    </source>
</reference>
<keyword evidence="3" id="KW-0436">Ligase</keyword>
<evidence type="ECO:0000259" key="2">
    <source>
        <dbReference type="Pfam" id="PF13193"/>
    </source>
</evidence>
<feature type="domain" description="AMP-dependent synthetase/ligase" evidence="1">
    <location>
        <begin position="11"/>
        <end position="345"/>
    </location>
</feature>
<dbReference type="OrthoDB" id="3564926at2"/>
<dbReference type="CDD" id="cd04433">
    <property type="entry name" value="AFD_class_I"/>
    <property type="match status" value="1"/>
</dbReference>